<sequence length="438" mass="50038">MLGNLKPFNDRPANLSYGNRVSVPFLSPPRNYFLHLYFSPPPQHLQTQSQTNRNFPTTPPGKTGWPLVGETLEYLSYLRNGALDKFVSDRSNSCKKWWELFFKENAVQTLVGQIDSTMKQYVKTFHDCEQINVRNVAGKYTLAVACRLFLGMDEPEKLEPVKEIAAGILSMGINFPGTAFHRALKAYKALCAEIEEIIKQKKMDHLEKKALPTQDILSHMLLATDENGTFFNEADITSNLVGLLHAGFDPIRAALTFVMKYMAELPHVYNEVLREQMEIAKSKKEKDQVLLIWEDTRKMRYSWNVACEVMRLMPPVLGTFREAITDFTYDGHLIPKGMKIHWISHSTHKDPKHFKNPEKFDPSRFEGNAPPPFAFVPFGGGPCMCPGNEYTKLVILAFMHNIVTNFKWELLIANEKVTFDPHPRPAHGLPVCLYPHKP</sequence>
<dbReference type="GO" id="GO:0004497">
    <property type="term" value="F:monooxygenase activity"/>
    <property type="evidence" value="ECO:0007669"/>
    <property type="project" value="InterPro"/>
</dbReference>
<dbReference type="InterPro" id="IPR036396">
    <property type="entry name" value="Cyt_P450_sf"/>
</dbReference>
<dbReference type="PANTHER" id="PTHR24286:SF366">
    <property type="entry name" value="BETA-AMYRIN 28-OXIDASE"/>
    <property type="match status" value="1"/>
</dbReference>
<dbReference type="Gene3D" id="1.10.630.10">
    <property type="entry name" value="Cytochrome P450"/>
    <property type="match status" value="1"/>
</dbReference>
<dbReference type="GO" id="GO:0016705">
    <property type="term" value="F:oxidoreductase activity, acting on paired donors, with incorporation or reduction of molecular oxygen"/>
    <property type="evidence" value="ECO:0007669"/>
    <property type="project" value="InterPro"/>
</dbReference>
<dbReference type="GO" id="GO:0016125">
    <property type="term" value="P:sterol metabolic process"/>
    <property type="evidence" value="ECO:0007669"/>
    <property type="project" value="TreeGrafter"/>
</dbReference>
<reference evidence="5 6" key="1">
    <citation type="submission" date="2019-07" db="EMBL/GenBank/DDBJ databases">
        <title>De Novo Assembly of kiwifruit Actinidia rufa.</title>
        <authorList>
            <person name="Sugita-Konishi S."/>
            <person name="Sato K."/>
            <person name="Mori E."/>
            <person name="Abe Y."/>
            <person name="Kisaki G."/>
            <person name="Hamano K."/>
            <person name="Suezawa K."/>
            <person name="Otani M."/>
            <person name="Fukuda T."/>
            <person name="Manabe T."/>
            <person name="Gomi K."/>
            <person name="Tabuchi M."/>
            <person name="Akimitsu K."/>
            <person name="Kataoka I."/>
        </authorList>
    </citation>
    <scope>NUCLEOTIDE SEQUENCE [LARGE SCALE GENOMIC DNA]</scope>
    <source>
        <strain evidence="6">cv. Fuchu</strain>
    </source>
</reference>
<comment type="caution">
    <text evidence="5">The sequence shown here is derived from an EMBL/GenBank/DDBJ whole genome shotgun (WGS) entry which is preliminary data.</text>
</comment>
<keyword evidence="4" id="KW-0349">Heme</keyword>
<dbReference type="InterPro" id="IPR001128">
    <property type="entry name" value="Cyt_P450"/>
</dbReference>
<keyword evidence="2" id="KW-0560">Oxidoreductase</keyword>
<dbReference type="EMBL" id="BJWL01000023">
    <property type="protein sequence ID" value="GFZ11736.1"/>
    <property type="molecule type" value="Genomic_DNA"/>
</dbReference>
<accession>A0A7J0GLN7</accession>
<protein>
    <submittedName>
        <fullName evidence="5">Cytochrome P450, family 716, subfamily A, polypeptide 1</fullName>
    </submittedName>
</protein>
<dbReference type="PANTHER" id="PTHR24286">
    <property type="entry name" value="CYTOCHROME P450 26"/>
    <property type="match status" value="1"/>
</dbReference>
<dbReference type="PRINTS" id="PR00463">
    <property type="entry name" value="EP450I"/>
</dbReference>
<feature type="binding site" description="axial binding residue" evidence="4">
    <location>
        <position position="385"/>
    </location>
    <ligand>
        <name>heme</name>
        <dbReference type="ChEBI" id="CHEBI:30413"/>
    </ligand>
    <ligandPart>
        <name>Fe</name>
        <dbReference type="ChEBI" id="CHEBI:18248"/>
    </ligandPart>
</feature>
<evidence type="ECO:0000256" key="4">
    <source>
        <dbReference type="PIRSR" id="PIRSR602401-1"/>
    </source>
</evidence>
<proteinExistence type="predicted"/>
<organism evidence="5 6">
    <name type="scientific">Actinidia rufa</name>
    <dbReference type="NCBI Taxonomy" id="165716"/>
    <lineage>
        <taxon>Eukaryota</taxon>
        <taxon>Viridiplantae</taxon>
        <taxon>Streptophyta</taxon>
        <taxon>Embryophyta</taxon>
        <taxon>Tracheophyta</taxon>
        <taxon>Spermatophyta</taxon>
        <taxon>Magnoliopsida</taxon>
        <taxon>eudicotyledons</taxon>
        <taxon>Gunneridae</taxon>
        <taxon>Pentapetalae</taxon>
        <taxon>asterids</taxon>
        <taxon>Ericales</taxon>
        <taxon>Actinidiaceae</taxon>
        <taxon>Actinidia</taxon>
    </lineage>
</organism>
<keyword evidence="1 4" id="KW-0479">Metal-binding</keyword>
<evidence type="ECO:0000313" key="6">
    <source>
        <dbReference type="Proteomes" id="UP000585474"/>
    </source>
</evidence>
<dbReference type="GO" id="GO:0020037">
    <property type="term" value="F:heme binding"/>
    <property type="evidence" value="ECO:0007669"/>
    <property type="project" value="InterPro"/>
</dbReference>
<evidence type="ECO:0000256" key="2">
    <source>
        <dbReference type="ARBA" id="ARBA00023002"/>
    </source>
</evidence>
<dbReference type="AlphaFoldDB" id="A0A7J0GLN7"/>
<keyword evidence="3 4" id="KW-0408">Iron</keyword>
<comment type="cofactor">
    <cofactor evidence="4">
        <name>heme</name>
        <dbReference type="ChEBI" id="CHEBI:30413"/>
    </cofactor>
</comment>
<dbReference type="SUPFAM" id="SSF48264">
    <property type="entry name" value="Cytochrome P450"/>
    <property type="match status" value="1"/>
</dbReference>
<dbReference type="InterPro" id="IPR002401">
    <property type="entry name" value="Cyt_P450_E_grp-I"/>
</dbReference>
<evidence type="ECO:0000256" key="1">
    <source>
        <dbReference type="ARBA" id="ARBA00022723"/>
    </source>
</evidence>
<dbReference type="GO" id="GO:0005506">
    <property type="term" value="F:iron ion binding"/>
    <property type="evidence" value="ECO:0007669"/>
    <property type="project" value="InterPro"/>
</dbReference>
<evidence type="ECO:0000256" key="3">
    <source>
        <dbReference type="ARBA" id="ARBA00023004"/>
    </source>
</evidence>
<dbReference type="OrthoDB" id="1103324at2759"/>
<name>A0A7J0GLN7_9ERIC</name>
<evidence type="ECO:0000313" key="5">
    <source>
        <dbReference type="EMBL" id="GFZ11736.1"/>
    </source>
</evidence>
<gene>
    <name evidence="5" type="ORF">Acr_23g0001210</name>
</gene>
<dbReference type="Pfam" id="PF00067">
    <property type="entry name" value="p450"/>
    <property type="match status" value="1"/>
</dbReference>
<keyword evidence="6" id="KW-1185">Reference proteome</keyword>
<dbReference type="Proteomes" id="UP000585474">
    <property type="component" value="Unassembled WGS sequence"/>
</dbReference>